<accession>A0A2T0ZWV6</accession>
<dbReference type="Gene3D" id="3.90.1200.10">
    <property type="match status" value="1"/>
</dbReference>
<dbReference type="InterPro" id="IPR041726">
    <property type="entry name" value="ACAD10_11_N"/>
</dbReference>
<reference evidence="2 3" key="1">
    <citation type="submission" date="2018-03" db="EMBL/GenBank/DDBJ databases">
        <title>Genomic Encyclopedia of Archaeal and Bacterial Type Strains, Phase II (KMG-II): from individual species to whole genera.</title>
        <authorList>
            <person name="Goeker M."/>
        </authorList>
    </citation>
    <scope>NUCLEOTIDE SEQUENCE [LARGE SCALE GENOMIC DNA]</scope>
    <source>
        <strain evidence="2 3">DSM 100065</strain>
    </source>
</reference>
<dbReference type="CDD" id="cd05154">
    <property type="entry name" value="ACAD10_11_N-like"/>
    <property type="match status" value="1"/>
</dbReference>
<dbReference type="AlphaFoldDB" id="A0A2T0ZWV6"/>
<comment type="caution">
    <text evidence="2">The sequence shown here is derived from an EMBL/GenBank/DDBJ whole genome shotgun (WGS) entry which is preliminary data.</text>
</comment>
<dbReference type="InterPro" id="IPR011009">
    <property type="entry name" value="Kinase-like_dom_sf"/>
</dbReference>
<feature type="domain" description="Aminoglycoside phosphotransferase" evidence="1">
    <location>
        <begin position="50"/>
        <end position="258"/>
    </location>
</feature>
<dbReference type="Proteomes" id="UP000237752">
    <property type="component" value="Unassembled WGS sequence"/>
</dbReference>
<dbReference type="Gene3D" id="3.30.200.20">
    <property type="entry name" value="Phosphorylase Kinase, domain 1"/>
    <property type="match status" value="1"/>
</dbReference>
<organism evidence="2 3">
    <name type="scientific">Antricoccus suffuscus</name>
    <dbReference type="NCBI Taxonomy" id="1629062"/>
    <lineage>
        <taxon>Bacteria</taxon>
        <taxon>Bacillati</taxon>
        <taxon>Actinomycetota</taxon>
        <taxon>Actinomycetes</taxon>
        <taxon>Geodermatophilales</taxon>
        <taxon>Antricoccaceae</taxon>
        <taxon>Antricoccus</taxon>
    </lineage>
</organism>
<dbReference type="SUPFAM" id="SSF56112">
    <property type="entry name" value="Protein kinase-like (PK-like)"/>
    <property type="match status" value="1"/>
</dbReference>
<dbReference type="InterPro" id="IPR051678">
    <property type="entry name" value="AGP_Transferase"/>
</dbReference>
<dbReference type="RefSeq" id="WP_170111085.1">
    <property type="nucleotide sequence ID" value="NZ_PVUE01000013.1"/>
</dbReference>
<keyword evidence="3" id="KW-1185">Reference proteome</keyword>
<dbReference type="EMBL" id="PVUE01000013">
    <property type="protein sequence ID" value="PRZ40839.1"/>
    <property type="molecule type" value="Genomic_DNA"/>
</dbReference>
<proteinExistence type="predicted"/>
<evidence type="ECO:0000313" key="2">
    <source>
        <dbReference type="EMBL" id="PRZ40839.1"/>
    </source>
</evidence>
<evidence type="ECO:0000259" key="1">
    <source>
        <dbReference type="Pfam" id="PF01636"/>
    </source>
</evidence>
<evidence type="ECO:0000313" key="3">
    <source>
        <dbReference type="Proteomes" id="UP000237752"/>
    </source>
</evidence>
<protein>
    <submittedName>
        <fullName evidence="2">Aminoglycoside phosphotransferase (APT) family kinase protein</fullName>
    </submittedName>
</protein>
<keyword evidence="2" id="KW-0418">Kinase</keyword>
<dbReference type="GO" id="GO:0016301">
    <property type="term" value="F:kinase activity"/>
    <property type="evidence" value="ECO:0007669"/>
    <property type="project" value="UniProtKB-KW"/>
</dbReference>
<keyword evidence="2" id="KW-0808">Transferase</keyword>
<dbReference type="PANTHER" id="PTHR21310">
    <property type="entry name" value="AMINOGLYCOSIDE PHOSPHOTRANSFERASE-RELATED-RELATED"/>
    <property type="match status" value="1"/>
</dbReference>
<dbReference type="InterPro" id="IPR002575">
    <property type="entry name" value="Aminoglycoside_PTrfase"/>
</dbReference>
<gene>
    <name evidence="2" type="ORF">CLV47_1134</name>
</gene>
<sequence>MDEPIDFEARAKQWVTQRYGEGAGVRNFGPMPGNSGLSFGFDIYSSGESVLESVVVRLAPPGVRRSGNTDVLRQVPLLQALGQTDVPVAPLLWHGDESSPFGTDAIAQRRLEGRSLSRNAVGTLAPGRTADDYVERAVEALTRVHAVDWEALLPGWGTPVSVEDDLAYWQRLLDKAADPQVLELAGRVRAKLIESQPTGDRRGLFHGDFQPNNVLYDASGDVLAIVDWEIAGVGRTGMDVGWLSFMLDKSFWGPEYREVVQIDVDPALIHGWYEQYAGVELPHFGWYRAYAAYRFGTIAAYNVRLHRTGRRPDPVYETMASSVPVLFQRGLEVVDS</sequence>
<dbReference type="Pfam" id="PF01636">
    <property type="entry name" value="APH"/>
    <property type="match status" value="1"/>
</dbReference>
<name>A0A2T0ZWV6_9ACTN</name>